<dbReference type="EMBL" id="BACD03000062">
    <property type="protein sequence ID" value="GAO52180.1"/>
    <property type="molecule type" value="Genomic_DNA"/>
</dbReference>
<protein>
    <submittedName>
        <fullName evidence="1">Uncharacterized protein</fullName>
    </submittedName>
</protein>
<comment type="caution">
    <text evidence="1">The sequence shown here is derived from an EMBL/GenBank/DDBJ whole genome shotgun (WGS) entry which is preliminary data.</text>
</comment>
<dbReference type="AlphaFoldDB" id="A0A0E9NRW9"/>
<sequence>MGVVNVGIIIYGRELWKKRIAFSRHGRSGLDDVILVPRRLHARYGTGAATAAAAFELRTRNPIRDETITAVFGNYGSESGRFGFTLELDTLRFRRNCIDIAKYWQSRCSHQSGAWSSRIVPSLRRPMVWLAG</sequence>
<dbReference type="Proteomes" id="UP000033140">
    <property type="component" value="Unassembled WGS sequence"/>
</dbReference>
<reference evidence="1 2" key="2">
    <citation type="journal article" date="2014" name="J. Gen. Appl. Microbiol.">
        <title>The early diverging ascomycetous budding yeast Saitoella complicata has three histone deacetylases belonging to the Clr6, Hos2, and Rpd3 lineages.</title>
        <authorList>
            <person name="Nishida H."/>
            <person name="Matsumoto T."/>
            <person name="Kondo S."/>
            <person name="Hamamoto M."/>
            <person name="Yoshikawa H."/>
        </authorList>
    </citation>
    <scope>NUCLEOTIDE SEQUENCE [LARGE SCALE GENOMIC DNA]</scope>
    <source>
        <strain evidence="1 2">NRRL Y-17804</strain>
    </source>
</reference>
<proteinExistence type="predicted"/>
<reference evidence="1 2" key="3">
    <citation type="journal article" date="2015" name="Genome Announc.">
        <title>Draft Genome Sequence of the Archiascomycetous Yeast Saitoella complicata.</title>
        <authorList>
            <person name="Yamauchi K."/>
            <person name="Kondo S."/>
            <person name="Hamamoto M."/>
            <person name="Takahashi Y."/>
            <person name="Ogura Y."/>
            <person name="Hayashi T."/>
            <person name="Nishida H."/>
        </authorList>
    </citation>
    <scope>NUCLEOTIDE SEQUENCE [LARGE SCALE GENOMIC DNA]</scope>
    <source>
        <strain evidence="1 2">NRRL Y-17804</strain>
    </source>
</reference>
<keyword evidence="2" id="KW-1185">Reference proteome</keyword>
<name>A0A0E9NRW9_SAICN</name>
<evidence type="ECO:0000313" key="1">
    <source>
        <dbReference type="EMBL" id="GAO52180.1"/>
    </source>
</evidence>
<evidence type="ECO:0000313" key="2">
    <source>
        <dbReference type="Proteomes" id="UP000033140"/>
    </source>
</evidence>
<gene>
    <name evidence="1" type="ORF">G7K_6263-t1</name>
</gene>
<accession>A0A0E9NRW9</accession>
<organism evidence="1 2">
    <name type="scientific">Saitoella complicata (strain BCRC 22490 / CBS 7301 / JCM 7358 / NBRC 10748 / NRRL Y-17804)</name>
    <dbReference type="NCBI Taxonomy" id="698492"/>
    <lineage>
        <taxon>Eukaryota</taxon>
        <taxon>Fungi</taxon>
        <taxon>Dikarya</taxon>
        <taxon>Ascomycota</taxon>
        <taxon>Taphrinomycotina</taxon>
        <taxon>Taphrinomycotina incertae sedis</taxon>
        <taxon>Saitoella</taxon>
    </lineage>
</organism>
<reference evidence="1 2" key="1">
    <citation type="journal article" date="2011" name="J. Gen. Appl. Microbiol.">
        <title>Draft genome sequencing of the enigmatic yeast Saitoella complicata.</title>
        <authorList>
            <person name="Nishida H."/>
            <person name="Hamamoto M."/>
            <person name="Sugiyama J."/>
        </authorList>
    </citation>
    <scope>NUCLEOTIDE SEQUENCE [LARGE SCALE GENOMIC DNA]</scope>
    <source>
        <strain evidence="1 2">NRRL Y-17804</strain>
    </source>
</reference>